<feature type="non-terminal residue" evidence="2">
    <location>
        <position position="24"/>
    </location>
</feature>
<evidence type="ECO:0000313" key="3">
    <source>
        <dbReference type="Proteomes" id="UP000030748"/>
    </source>
</evidence>
<dbReference type="EMBL" id="KI630320">
    <property type="protein sequence ID" value="EYU41441.1"/>
    <property type="molecule type" value="Genomic_DNA"/>
</dbReference>
<accession>A0A022RNA7</accession>
<gene>
    <name evidence="2" type="ORF">MIMGU_mgv11b0174042mg</name>
</gene>
<feature type="non-terminal residue" evidence="2">
    <location>
        <position position="1"/>
    </location>
</feature>
<evidence type="ECO:0000256" key="1">
    <source>
        <dbReference type="SAM" id="MobiDB-lite"/>
    </source>
</evidence>
<name>A0A022RNA7_ERYGU</name>
<protein>
    <submittedName>
        <fullName evidence="2">Uncharacterized protein</fullName>
    </submittedName>
</protein>
<sequence length="24" mass="2509">TVQSSFRNKSEGLTGSFFPGSSST</sequence>
<dbReference type="AlphaFoldDB" id="A0A022RNA7"/>
<dbReference type="Proteomes" id="UP000030748">
    <property type="component" value="Unassembled WGS sequence"/>
</dbReference>
<keyword evidence="3" id="KW-1185">Reference proteome</keyword>
<organism evidence="2 3">
    <name type="scientific">Erythranthe guttata</name>
    <name type="common">Yellow monkey flower</name>
    <name type="synonym">Mimulus guttatus</name>
    <dbReference type="NCBI Taxonomy" id="4155"/>
    <lineage>
        <taxon>Eukaryota</taxon>
        <taxon>Viridiplantae</taxon>
        <taxon>Streptophyta</taxon>
        <taxon>Embryophyta</taxon>
        <taxon>Tracheophyta</taxon>
        <taxon>Spermatophyta</taxon>
        <taxon>Magnoliopsida</taxon>
        <taxon>eudicotyledons</taxon>
        <taxon>Gunneridae</taxon>
        <taxon>Pentapetalae</taxon>
        <taxon>asterids</taxon>
        <taxon>lamiids</taxon>
        <taxon>Lamiales</taxon>
        <taxon>Phrymaceae</taxon>
        <taxon>Erythranthe</taxon>
    </lineage>
</organism>
<reference evidence="2 3" key="1">
    <citation type="journal article" date="2013" name="Proc. Natl. Acad. Sci. U.S.A.">
        <title>Fine-scale variation in meiotic recombination in Mimulus inferred from population shotgun sequencing.</title>
        <authorList>
            <person name="Hellsten U."/>
            <person name="Wright K.M."/>
            <person name="Jenkins J."/>
            <person name="Shu S."/>
            <person name="Yuan Y."/>
            <person name="Wessler S.R."/>
            <person name="Schmutz J."/>
            <person name="Willis J.H."/>
            <person name="Rokhsar D.S."/>
        </authorList>
    </citation>
    <scope>NUCLEOTIDE SEQUENCE [LARGE SCALE GENOMIC DNA]</scope>
    <source>
        <strain evidence="3">cv. DUN x IM62</strain>
    </source>
</reference>
<proteinExistence type="predicted"/>
<feature type="region of interest" description="Disordered" evidence="1">
    <location>
        <begin position="1"/>
        <end position="24"/>
    </location>
</feature>
<evidence type="ECO:0000313" key="2">
    <source>
        <dbReference type="EMBL" id="EYU41441.1"/>
    </source>
</evidence>